<dbReference type="RefSeq" id="WP_284328670.1">
    <property type="nucleotide sequence ID" value="NZ_BSUN01000001.1"/>
</dbReference>
<keyword evidence="3" id="KW-1185">Reference proteome</keyword>
<evidence type="ECO:0000256" key="1">
    <source>
        <dbReference type="SAM" id="MobiDB-lite"/>
    </source>
</evidence>
<dbReference type="EMBL" id="BSUN01000001">
    <property type="protein sequence ID" value="GMA36624.1"/>
    <property type="molecule type" value="Genomic_DNA"/>
</dbReference>
<sequence length="72" mass="7646">MDDPTDKDIHEGTAALQELAEEVEAERASGNAVAMPNDSTPEDDGDTREDHEGEDTPLPTVPPGAVYPNGRT</sequence>
<dbReference type="Proteomes" id="UP001157125">
    <property type="component" value="Unassembled WGS sequence"/>
</dbReference>
<accession>A0ABQ6IFF1</accession>
<name>A0ABQ6IFF1_9MICO</name>
<feature type="region of interest" description="Disordered" evidence="1">
    <location>
        <begin position="21"/>
        <end position="72"/>
    </location>
</feature>
<evidence type="ECO:0000313" key="3">
    <source>
        <dbReference type="Proteomes" id="UP001157125"/>
    </source>
</evidence>
<gene>
    <name evidence="2" type="ORF">GCM10025876_28280</name>
</gene>
<proteinExistence type="predicted"/>
<evidence type="ECO:0000313" key="2">
    <source>
        <dbReference type="EMBL" id="GMA36624.1"/>
    </source>
</evidence>
<organism evidence="2 3">
    <name type="scientific">Demequina litorisediminis</name>
    <dbReference type="NCBI Taxonomy" id="1849022"/>
    <lineage>
        <taxon>Bacteria</taxon>
        <taxon>Bacillati</taxon>
        <taxon>Actinomycetota</taxon>
        <taxon>Actinomycetes</taxon>
        <taxon>Micrococcales</taxon>
        <taxon>Demequinaceae</taxon>
        <taxon>Demequina</taxon>
    </lineage>
</organism>
<feature type="compositionally biased region" description="Acidic residues" evidence="1">
    <location>
        <begin position="40"/>
        <end position="55"/>
    </location>
</feature>
<protein>
    <submittedName>
        <fullName evidence="2">Uncharacterized protein</fullName>
    </submittedName>
</protein>
<comment type="caution">
    <text evidence="2">The sequence shown here is derived from an EMBL/GenBank/DDBJ whole genome shotgun (WGS) entry which is preliminary data.</text>
</comment>
<reference evidence="3" key="1">
    <citation type="journal article" date="2019" name="Int. J. Syst. Evol. Microbiol.">
        <title>The Global Catalogue of Microorganisms (GCM) 10K type strain sequencing project: providing services to taxonomists for standard genome sequencing and annotation.</title>
        <authorList>
            <consortium name="The Broad Institute Genomics Platform"/>
            <consortium name="The Broad Institute Genome Sequencing Center for Infectious Disease"/>
            <person name="Wu L."/>
            <person name="Ma J."/>
        </authorList>
    </citation>
    <scope>NUCLEOTIDE SEQUENCE [LARGE SCALE GENOMIC DNA]</scope>
    <source>
        <strain evidence="3">NBRC 112299</strain>
    </source>
</reference>